<dbReference type="PANTHER" id="PTHR22600">
    <property type="entry name" value="BETA-HEXOSAMINIDASE"/>
    <property type="match status" value="1"/>
</dbReference>
<protein>
    <recommendedName>
        <fullName evidence="3">beta-N-acetylhexosaminidase</fullName>
        <ecNumber evidence="3">3.2.1.52</ecNumber>
    </recommendedName>
</protein>
<evidence type="ECO:0000256" key="6">
    <source>
        <dbReference type="SAM" id="SignalP"/>
    </source>
</evidence>
<dbReference type="SUPFAM" id="SSF51445">
    <property type="entry name" value="(Trans)glycosidases"/>
    <property type="match status" value="1"/>
</dbReference>
<comment type="caution">
    <text evidence="8">The sequence shown here is derived from an EMBL/GenBank/DDBJ whole genome shotgun (WGS) entry which is preliminary data.</text>
</comment>
<evidence type="ECO:0000256" key="1">
    <source>
        <dbReference type="ARBA" id="ARBA00001231"/>
    </source>
</evidence>
<keyword evidence="6" id="KW-0732">Signal</keyword>
<feature type="signal peptide" evidence="6">
    <location>
        <begin position="1"/>
        <end position="25"/>
    </location>
</feature>
<evidence type="ECO:0000256" key="2">
    <source>
        <dbReference type="ARBA" id="ARBA00006285"/>
    </source>
</evidence>
<dbReference type="InterPro" id="IPR000421">
    <property type="entry name" value="FA58C"/>
</dbReference>
<dbReference type="Gene3D" id="3.30.379.10">
    <property type="entry name" value="Chitobiase/beta-hexosaminidase domain 2-like"/>
    <property type="match status" value="1"/>
</dbReference>
<keyword evidence="5" id="KW-0326">Glycosidase</keyword>
<dbReference type="PANTHER" id="PTHR22600:SF57">
    <property type="entry name" value="BETA-N-ACETYLHEXOSAMINIDASE"/>
    <property type="match status" value="1"/>
</dbReference>
<sequence>MPVRPRGPRLLLAAVLMTMAGLAGAPSAVAEPAASGASAAPDTALVPRPVVVQQDADKAPFALRPSLAVIADGEAARVASQLAGDLRDATGFRVPVRAHGGANAIHITVDPAARYTVDGAAPTPESYVLDVNSDGVSINARTAHGAFNGVQSLRQLLPAWAESRTPVVTDWRVPATHIEDAPRFSYRGVMLDVARSFQDVDAVKRYIDKLSRMKMSVLHLHLADDQGWRIEITNDGKAAGDPIDYSALHRESGATAMNQQGYRGELGRTGYYTQKQYRDIVAYARDRFVTVVPEVDIPSHTNAALHAIPQLNTDRSLPAPNPKTGVVDWNGTGNVGYSALDERHDLTYTFVEHVFQQLAEMTGGPYVHIGGDESHAMGHTRYVDFISRAVPRIKAATGVGTMGWTEYAEAGLSQKPGFWDGSVVQYWVGSGDWVRDFIAKGGKAVVSAAGGSYLDQKYTKDTPIGLTWACGGTCDFQRYYGWDPTTTVSGGIPEAGVLGVEGPLWSETLRGGDQAEFLTLPRAAAILETGWTPKAQKDVADFASRLAQLGPRLTVAGTNFYESPGARWAATVAGTDTVAPSGVTTRHELGLVAAPGTKVSEDGTEIVPDTVATDGDPASSSALTESLTATAKCEERVLPVTFTQSQARDSLHAAGLYTATVEAAFPQDTTCVLTPSVGDPVSVRVRVSDARAEDRNAPAATPALEVPQNVKAGTWVPLKLTGFEPGYVDIRIDDKTLYTVRADAAGRFARHGVVPAATYDGTHTISAVQGDRSARQTVSVASELRPLPNPIDRSTLRVHDVDSQETVGENGAAANAIDGDLNTIWHTQWYSASPDFPHHVTLDLGKQYDVTGLQYTQRQNARNGRIKDYRIEVSVDGTTWKEAANDSFTEALTPQNAEFNAIRGRYVRLTGLSSQAGNAFAGAAEISVGGRPV</sequence>
<dbReference type="InterPro" id="IPR025705">
    <property type="entry name" value="Beta_hexosaminidase_sua/sub"/>
</dbReference>
<dbReference type="Gene3D" id="2.60.120.260">
    <property type="entry name" value="Galactose-binding domain-like"/>
    <property type="match status" value="1"/>
</dbReference>
<comment type="similarity">
    <text evidence="2">Belongs to the glycosyl hydrolase 20 family.</text>
</comment>
<dbReference type="Pfam" id="PF00728">
    <property type="entry name" value="Glyco_hydro_20"/>
    <property type="match status" value="2"/>
</dbReference>
<accession>A0ABV5R745</accession>
<proteinExistence type="inferred from homology"/>
<evidence type="ECO:0000313" key="9">
    <source>
        <dbReference type="Proteomes" id="UP001589710"/>
    </source>
</evidence>
<dbReference type="RefSeq" id="WP_345516892.1">
    <property type="nucleotide sequence ID" value="NZ_BAAAXD010000041.1"/>
</dbReference>
<evidence type="ECO:0000313" key="8">
    <source>
        <dbReference type="EMBL" id="MFB9573673.1"/>
    </source>
</evidence>
<dbReference type="InterPro" id="IPR029018">
    <property type="entry name" value="Hex-like_dom2"/>
</dbReference>
<dbReference type="EMBL" id="JBHMCG010000063">
    <property type="protein sequence ID" value="MFB9573673.1"/>
    <property type="molecule type" value="Genomic_DNA"/>
</dbReference>
<keyword evidence="9" id="KW-1185">Reference proteome</keyword>
<comment type="catalytic activity">
    <reaction evidence="1">
        <text>Hydrolysis of terminal non-reducing N-acetyl-D-hexosamine residues in N-acetyl-beta-D-hexosaminides.</text>
        <dbReference type="EC" id="3.2.1.52"/>
    </reaction>
</comment>
<dbReference type="PRINTS" id="PR00738">
    <property type="entry name" value="GLHYDRLASE20"/>
</dbReference>
<dbReference type="InterPro" id="IPR015882">
    <property type="entry name" value="HEX_bac_N"/>
</dbReference>
<evidence type="ECO:0000256" key="3">
    <source>
        <dbReference type="ARBA" id="ARBA00012663"/>
    </source>
</evidence>
<dbReference type="Proteomes" id="UP001589710">
    <property type="component" value="Unassembled WGS sequence"/>
</dbReference>
<dbReference type="Pfam" id="PF02838">
    <property type="entry name" value="Glyco_hydro_20b"/>
    <property type="match status" value="1"/>
</dbReference>
<feature type="chain" id="PRO_5046476352" description="beta-N-acetylhexosaminidase" evidence="6">
    <location>
        <begin position="26"/>
        <end position="933"/>
    </location>
</feature>
<evidence type="ECO:0000256" key="5">
    <source>
        <dbReference type="ARBA" id="ARBA00023295"/>
    </source>
</evidence>
<gene>
    <name evidence="8" type="ORF">ACFFTL_15455</name>
</gene>
<dbReference type="SUPFAM" id="SSF49785">
    <property type="entry name" value="Galactose-binding domain-like"/>
    <property type="match status" value="1"/>
</dbReference>
<dbReference type="InterPro" id="IPR017853">
    <property type="entry name" value="GH"/>
</dbReference>
<reference evidence="8 9" key="1">
    <citation type="submission" date="2024-09" db="EMBL/GenBank/DDBJ databases">
        <authorList>
            <person name="Sun Q."/>
            <person name="Mori K."/>
        </authorList>
    </citation>
    <scope>NUCLEOTIDE SEQUENCE [LARGE SCALE GENOMIC DNA]</scope>
    <source>
        <strain evidence="8 9">JCM 3331</strain>
    </source>
</reference>
<organism evidence="8 9">
    <name type="scientific">Streptomyces yanii</name>
    <dbReference type="NCBI Taxonomy" id="78510"/>
    <lineage>
        <taxon>Bacteria</taxon>
        <taxon>Bacillati</taxon>
        <taxon>Actinomycetota</taxon>
        <taxon>Actinomycetes</taxon>
        <taxon>Kitasatosporales</taxon>
        <taxon>Streptomycetaceae</taxon>
        <taxon>Streptomyces</taxon>
    </lineage>
</organism>
<keyword evidence="4" id="KW-0378">Hydrolase</keyword>
<evidence type="ECO:0000259" key="7">
    <source>
        <dbReference type="PROSITE" id="PS50022"/>
    </source>
</evidence>
<dbReference type="InterPro" id="IPR008979">
    <property type="entry name" value="Galactose-bd-like_sf"/>
</dbReference>
<dbReference type="EC" id="3.2.1.52" evidence="3"/>
<dbReference type="Gene3D" id="3.20.20.80">
    <property type="entry name" value="Glycosidases"/>
    <property type="match status" value="1"/>
</dbReference>
<dbReference type="Pfam" id="PF00754">
    <property type="entry name" value="F5_F8_type_C"/>
    <property type="match status" value="1"/>
</dbReference>
<evidence type="ECO:0000256" key="4">
    <source>
        <dbReference type="ARBA" id="ARBA00022801"/>
    </source>
</evidence>
<feature type="domain" description="F5/8 type C" evidence="7">
    <location>
        <begin position="779"/>
        <end position="931"/>
    </location>
</feature>
<dbReference type="PROSITE" id="PS50022">
    <property type="entry name" value="FA58C_3"/>
    <property type="match status" value="1"/>
</dbReference>
<dbReference type="SUPFAM" id="SSF55545">
    <property type="entry name" value="beta-N-acetylhexosaminidase-like domain"/>
    <property type="match status" value="1"/>
</dbReference>
<name>A0ABV5R745_9ACTN</name>
<dbReference type="InterPro" id="IPR015883">
    <property type="entry name" value="Glyco_hydro_20_cat"/>
</dbReference>